<dbReference type="OrthoDB" id="10252740at2759"/>
<dbReference type="CDD" id="cd04657">
    <property type="entry name" value="Piwi_ago-like"/>
    <property type="match status" value="1"/>
</dbReference>
<dbReference type="Gene3D" id="2.170.260.10">
    <property type="entry name" value="paz domain"/>
    <property type="match status" value="1"/>
</dbReference>
<dbReference type="PANTHER" id="PTHR22891">
    <property type="entry name" value="EUKARYOTIC TRANSLATION INITIATION FACTOR 2C"/>
    <property type="match status" value="1"/>
</dbReference>
<dbReference type="Pfam" id="PF16488">
    <property type="entry name" value="ArgoL2"/>
    <property type="match status" value="1"/>
</dbReference>
<dbReference type="InterPro" id="IPR014811">
    <property type="entry name" value="ArgoL1"/>
</dbReference>
<evidence type="ECO:0000256" key="1">
    <source>
        <dbReference type="SAM" id="MobiDB-lite"/>
    </source>
</evidence>
<dbReference type="InterPro" id="IPR032472">
    <property type="entry name" value="ArgoL2"/>
</dbReference>
<evidence type="ECO:0000259" key="2">
    <source>
        <dbReference type="PROSITE" id="PS50821"/>
    </source>
</evidence>
<dbReference type="AlphaFoldDB" id="A0A0B4FPH5"/>
<dbReference type="VEuPathDB" id="FungiDB:MAN_04344"/>
<feature type="compositionally biased region" description="Basic and acidic residues" evidence="1">
    <location>
        <begin position="33"/>
        <end position="46"/>
    </location>
</feature>
<dbReference type="SUPFAM" id="SSF101690">
    <property type="entry name" value="PAZ domain"/>
    <property type="match status" value="1"/>
</dbReference>
<feature type="non-terminal residue" evidence="4">
    <location>
        <position position="1"/>
    </location>
</feature>
<dbReference type="CDD" id="cd02846">
    <property type="entry name" value="PAZ_argonaute_like"/>
    <property type="match status" value="1"/>
</dbReference>
<evidence type="ECO:0000313" key="4">
    <source>
        <dbReference type="EMBL" id="KID67586.1"/>
    </source>
</evidence>
<dbReference type="SMART" id="SM00950">
    <property type="entry name" value="Piwi"/>
    <property type="match status" value="1"/>
</dbReference>
<dbReference type="InterPro" id="IPR003100">
    <property type="entry name" value="PAZ_dom"/>
</dbReference>
<dbReference type="Pfam" id="PF02170">
    <property type="entry name" value="PAZ"/>
    <property type="match status" value="1"/>
</dbReference>
<feature type="region of interest" description="Disordered" evidence="1">
    <location>
        <begin position="1"/>
        <end position="78"/>
    </location>
</feature>
<dbReference type="Pfam" id="PF16486">
    <property type="entry name" value="ArgoN"/>
    <property type="match status" value="1"/>
</dbReference>
<feature type="domain" description="Piwi" evidence="3">
    <location>
        <begin position="665"/>
        <end position="980"/>
    </location>
</feature>
<dbReference type="InterPro" id="IPR003165">
    <property type="entry name" value="Piwi"/>
</dbReference>
<feature type="domain" description="PAZ" evidence="2">
    <location>
        <begin position="387"/>
        <end position="487"/>
    </location>
</feature>
<dbReference type="Gene3D" id="3.40.50.2300">
    <property type="match status" value="1"/>
</dbReference>
<comment type="caution">
    <text evidence="4">The sequence shown here is derived from an EMBL/GenBank/DDBJ whole genome shotgun (WGS) entry which is preliminary data.</text>
</comment>
<dbReference type="Gene3D" id="3.30.420.10">
    <property type="entry name" value="Ribonuclease H-like superfamily/Ribonuclease H"/>
    <property type="match status" value="1"/>
</dbReference>
<dbReference type="InterPro" id="IPR036085">
    <property type="entry name" value="PAZ_dom_sf"/>
</dbReference>
<accession>A0A0B4FPH5</accession>
<keyword evidence="5" id="KW-1185">Reference proteome</keyword>
<dbReference type="HOGENOM" id="CLU_004544_4_1_1"/>
<dbReference type="Pfam" id="PF08699">
    <property type="entry name" value="ArgoL1"/>
    <property type="match status" value="1"/>
</dbReference>
<feature type="compositionally biased region" description="Low complexity" evidence="1">
    <location>
        <begin position="987"/>
        <end position="999"/>
    </location>
</feature>
<dbReference type="Pfam" id="PF02171">
    <property type="entry name" value="Piwi"/>
    <property type="match status" value="1"/>
</dbReference>
<dbReference type="EMBL" id="AZNF01000004">
    <property type="protein sequence ID" value="KID67586.1"/>
    <property type="molecule type" value="Genomic_DNA"/>
</dbReference>
<dbReference type="InterPro" id="IPR032474">
    <property type="entry name" value="Argonaute_N"/>
</dbReference>
<evidence type="ECO:0000313" key="5">
    <source>
        <dbReference type="Proteomes" id="UP000031186"/>
    </source>
</evidence>
<dbReference type="SUPFAM" id="SSF53098">
    <property type="entry name" value="Ribonuclease H-like"/>
    <property type="match status" value="1"/>
</dbReference>
<feature type="region of interest" description="Disordered" evidence="1">
    <location>
        <begin position="983"/>
        <end position="1004"/>
    </location>
</feature>
<gene>
    <name evidence="4" type="ORF">MAN_04344</name>
</gene>
<proteinExistence type="predicted"/>
<dbReference type="GO" id="GO:0003723">
    <property type="term" value="F:RNA binding"/>
    <property type="evidence" value="ECO:0007669"/>
    <property type="project" value="InterPro"/>
</dbReference>
<protein>
    <submittedName>
        <fullName evidence="4">QDE2-like protein</fullName>
    </submittedName>
</protein>
<organism evidence="4 5">
    <name type="scientific">Metarhizium anisopliae (strain ARSEF 549)</name>
    <dbReference type="NCBI Taxonomy" id="3151832"/>
    <lineage>
        <taxon>Eukaryota</taxon>
        <taxon>Fungi</taxon>
        <taxon>Dikarya</taxon>
        <taxon>Ascomycota</taxon>
        <taxon>Pezizomycotina</taxon>
        <taxon>Sordariomycetes</taxon>
        <taxon>Hypocreomycetidae</taxon>
        <taxon>Hypocreales</taxon>
        <taxon>Clavicipitaceae</taxon>
        <taxon>Metarhizium</taxon>
    </lineage>
</organism>
<dbReference type="InterPro" id="IPR045246">
    <property type="entry name" value="Piwi_ago-like"/>
</dbReference>
<feature type="compositionally biased region" description="Gly residues" evidence="1">
    <location>
        <begin position="47"/>
        <end position="56"/>
    </location>
</feature>
<dbReference type="InterPro" id="IPR036397">
    <property type="entry name" value="RNaseH_sf"/>
</dbReference>
<name>A0A0B4FPH5_METAF</name>
<dbReference type="PROSITE" id="PS50822">
    <property type="entry name" value="PIWI"/>
    <property type="match status" value="1"/>
</dbReference>
<dbReference type="InterPro" id="IPR012337">
    <property type="entry name" value="RNaseH-like_sf"/>
</dbReference>
<sequence length="1018" mass="113233">MSDRGGRGGAYRGGGGGRGRGDFQGSFRGSRGGSDRGGRGGSDRGGRGGFRGGRGGAPPDESRSKVFSIDGRIPSPDQTVTELENRIISQHESAVKGLTTKMGALTVQQKSASPDTFPERPAFGSSGKSVVLWANYFPVHFKIPVLYRYVLRVTEEVSSAAKGKEKTEVKDVKGRKLHLAIEHLLRHFASGDKSRALASQFKDQIVSVKPLDLHKNPISISIPSENDDREPDVVDILIDGPTEIRISDMMTYTQTMDDHGDRNTYPKFPEMIDALNMILGHNARSKLGEITAIGGSRFFPFNEDATTASLAQDYHTLIAARGFFQSARLATGRLLLNTNVTHGVFRVAGKMDQLMKSLAIQQVARDDHRLKRLVGAFAKFLPKARVWVTFTVADGTKVRRSKALQGLVTKITASTAEGPNRPTINMDYEYPGPKNVRFWLEEESRFISVHDYYKKKYGMTLQDFPVLNLGTPKRPSFFPAEVIEIQPGQSVRAKLTGEETTAMLAFACRTPYENALSISSDARNVLEYDGNETLQKFGVTVDKNLATVNGRVLNVPAVAYIDATKKKISVNPFNGSWNMRAVKVVKKGDMISRWTYMNLLSRDTDRQVGLETMEDFSKFMANDLGMNIAKSPVRLPKHFMTKDGALYGPGLVNFFKWAEDNKIQYIMFILGQKDSGGLYTKIKRLGDCVHGIHTSCLVAKHLFKEKNFSYYSNVGLKINLKSGGVNHKLTNDFGLLKEGKTMLVGYDVTHPTNMNVVKGNEPPSLVGLVASIDQDLGQWPAMAWEQKSKQEMLGSTLTDAFKSRLSLWRAHNNKTLPENIVIFRDGVSEGQFAQVIDQELPMIRDACRQTYQSGKQPKISIIVSVKRHQTRFYPTNTEDMSRSGNVKNGTVVDRGITLAPYWDFFLTAHEALQGTARPAHYTVLLDEVFRYKYGERAANELERLTHELCYLYGRATKAVSICPPAYYADIVCERARAHRPEYDVSDVESVSTSTSSESSGAGSIRQVHKSLRDTMYYI</sequence>
<reference evidence="4 5" key="1">
    <citation type="journal article" date="2014" name="Proc. Natl. Acad. Sci. U.S.A.">
        <title>Trajectory and genomic determinants of fungal-pathogen speciation and host adaptation.</title>
        <authorList>
            <person name="Hu X."/>
            <person name="Xiao G."/>
            <person name="Zheng P."/>
            <person name="Shang Y."/>
            <person name="Su Y."/>
            <person name="Zhang X."/>
            <person name="Liu X."/>
            <person name="Zhan S."/>
            <person name="St Leger R.J."/>
            <person name="Wang C."/>
        </authorList>
    </citation>
    <scope>NUCLEOTIDE SEQUENCE [LARGE SCALE GENOMIC DNA]</scope>
    <source>
        <strain evidence="4 5">ARSEF 549</strain>
    </source>
</reference>
<dbReference type="PROSITE" id="PS50821">
    <property type="entry name" value="PAZ"/>
    <property type="match status" value="1"/>
</dbReference>
<feature type="compositionally biased region" description="Gly residues" evidence="1">
    <location>
        <begin position="7"/>
        <end position="18"/>
    </location>
</feature>
<dbReference type="SMART" id="SM01163">
    <property type="entry name" value="DUF1785"/>
    <property type="match status" value="1"/>
</dbReference>
<evidence type="ECO:0000259" key="3">
    <source>
        <dbReference type="PROSITE" id="PS50822"/>
    </source>
</evidence>
<dbReference type="Proteomes" id="UP000031186">
    <property type="component" value="Unassembled WGS sequence"/>
</dbReference>